<evidence type="ECO:0000313" key="3">
    <source>
        <dbReference type="Proteomes" id="UP000593567"/>
    </source>
</evidence>
<reference evidence="2" key="1">
    <citation type="submission" date="2020-06" db="EMBL/GenBank/DDBJ databases">
        <title>Draft genome of Bugula neritina, a colonial animal packing powerful symbionts and potential medicines.</title>
        <authorList>
            <person name="Rayko M."/>
        </authorList>
    </citation>
    <scope>NUCLEOTIDE SEQUENCE [LARGE SCALE GENOMIC DNA]</scope>
    <source>
        <strain evidence="2">Kwan_BN1</strain>
    </source>
</reference>
<evidence type="ECO:0000313" key="2">
    <source>
        <dbReference type="EMBL" id="KAF6040972.1"/>
    </source>
</evidence>
<gene>
    <name evidence="2" type="ORF">EB796_000689</name>
</gene>
<comment type="caution">
    <text evidence="2">The sequence shown here is derived from an EMBL/GenBank/DDBJ whole genome shotgun (WGS) entry which is preliminary data.</text>
</comment>
<name>A0A7J7KS22_BUGNE</name>
<protein>
    <submittedName>
        <fullName evidence="2">Uncharacterized protein</fullName>
    </submittedName>
</protein>
<organism evidence="2 3">
    <name type="scientific">Bugula neritina</name>
    <name type="common">Brown bryozoan</name>
    <name type="synonym">Sertularia neritina</name>
    <dbReference type="NCBI Taxonomy" id="10212"/>
    <lineage>
        <taxon>Eukaryota</taxon>
        <taxon>Metazoa</taxon>
        <taxon>Spiralia</taxon>
        <taxon>Lophotrochozoa</taxon>
        <taxon>Bryozoa</taxon>
        <taxon>Gymnolaemata</taxon>
        <taxon>Cheilostomatida</taxon>
        <taxon>Flustrina</taxon>
        <taxon>Buguloidea</taxon>
        <taxon>Bugulidae</taxon>
        <taxon>Bugula</taxon>
    </lineage>
</organism>
<feature type="compositionally biased region" description="Basic and acidic residues" evidence="1">
    <location>
        <begin position="11"/>
        <end position="22"/>
    </location>
</feature>
<sequence>MDELDSSARTQVEERSEDDTRTGSESPANKKSKHSYNSQMYNYEMIEDMKIELTLEIENCKNQIGVLTSALRDKIVRLSRTETKTCVNLGAVCSLEMQCSSIAYARAMYIIKLREKEQQLLGLRSYVLT</sequence>
<dbReference type="Proteomes" id="UP000593567">
    <property type="component" value="Unassembled WGS sequence"/>
</dbReference>
<feature type="compositionally biased region" description="Polar residues" evidence="1">
    <location>
        <begin position="23"/>
        <end position="36"/>
    </location>
</feature>
<dbReference type="AlphaFoldDB" id="A0A7J7KS22"/>
<evidence type="ECO:0000256" key="1">
    <source>
        <dbReference type="SAM" id="MobiDB-lite"/>
    </source>
</evidence>
<proteinExistence type="predicted"/>
<keyword evidence="3" id="KW-1185">Reference proteome</keyword>
<feature type="region of interest" description="Disordered" evidence="1">
    <location>
        <begin position="1"/>
        <end position="36"/>
    </location>
</feature>
<accession>A0A7J7KS22</accession>
<dbReference type="EMBL" id="VXIV02000090">
    <property type="protein sequence ID" value="KAF6040972.1"/>
    <property type="molecule type" value="Genomic_DNA"/>
</dbReference>